<proteinExistence type="inferred from homology"/>
<feature type="repeat" description="Solcar" evidence="9">
    <location>
        <begin position="160"/>
        <end position="249"/>
    </location>
</feature>
<dbReference type="PROSITE" id="PS50920">
    <property type="entry name" value="SOLCAR"/>
    <property type="match status" value="2"/>
</dbReference>
<evidence type="ECO:0000313" key="13">
    <source>
        <dbReference type="EMBL" id="POW07487.1"/>
    </source>
</evidence>
<dbReference type="PANTHER" id="PTHR45624">
    <property type="entry name" value="MITOCHONDRIAL BASIC AMINO ACIDS TRANSPORTER-RELATED"/>
    <property type="match status" value="1"/>
</dbReference>
<evidence type="ECO:0000313" key="14">
    <source>
        <dbReference type="Proteomes" id="UP000239156"/>
    </source>
</evidence>
<feature type="transmembrane region" description="Helical" evidence="12">
    <location>
        <begin position="162"/>
        <end position="179"/>
    </location>
</feature>
<dbReference type="InterPro" id="IPR050567">
    <property type="entry name" value="Mitochondrial_Carrier"/>
</dbReference>
<comment type="similarity">
    <text evidence="2 10">Belongs to the mitochondrial carrier (TC 2.A.29) family.</text>
</comment>
<reference evidence="13" key="1">
    <citation type="submission" date="2017-12" db="EMBL/GenBank/DDBJ databases">
        <title>Gene loss provides genomic basis for host adaptation in cereal stripe rust fungi.</title>
        <authorList>
            <person name="Xia C."/>
        </authorList>
    </citation>
    <scope>NUCLEOTIDE SEQUENCE [LARGE SCALE GENOMIC DNA]</scope>
    <source>
        <strain evidence="13">93-210</strain>
    </source>
</reference>
<dbReference type="Gene3D" id="1.50.40.10">
    <property type="entry name" value="Mitochondrial carrier domain"/>
    <property type="match status" value="2"/>
</dbReference>
<comment type="caution">
    <text evidence="13">The sequence shown here is derived from an EMBL/GenBank/DDBJ whole genome shotgun (WGS) entry which is preliminary data.</text>
</comment>
<dbReference type="InterPro" id="IPR018108">
    <property type="entry name" value="MCP_transmembrane"/>
</dbReference>
<keyword evidence="14" id="KW-1185">Reference proteome</keyword>
<dbReference type="Proteomes" id="UP000239156">
    <property type="component" value="Unassembled WGS sequence"/>
</dbReference>
<evidence type="ECO:0000256" key="8">
    <source>
        <dbReference type="ARBA" id="ARBA00023136"/>
    </source>
</evidence>
<evidence type="ECO:0000256" key="5">
    <source>
        <dbReference type="ARBA" id="ARBA00022737"/>
    </source>
</evidence>
<evidence type="ECO:0000256" key="4">
    <source>
        <dbReference type="ARBA" id="ARBA00022692"/>
    </source>
</evidence>
<dbReference type="OrthoDB" id="193856at2759"/>
<dbReference type="Pfam" id="PF00153">
    <property type="entry name" value="Mito_carr"/>
    <property type="match status" value="4"/>
</dbReference>
<dbReference type="PANTHER" id="PTHR45624:SF4">
    <property type="entry name" value="CONGESTED-LIKE TRACHEA PROTEIN-RELATED"/>
    <property type="match status" value="1"/>
</dbReference>
<dbReference type="EMBL" id="PKSL01000074">
    <property type="protein sequence ID" value="POW07487.1"/>
    <property type="molecule type" value="Genomic_DNA"/>
</dbReference>
<keyword evidence="3 10" id="KW-0813">Transport</keyword>
<evidence type="ECO:0000256" key="2">
    <source>
        <dbReference type="ARBA" id="ARBA00006375"/>
    </source>
</evidence>
<dbReference type="VEuPathDB" id="FungiDB:PSHT_09014"/>
<keyword evidence="4 9" id="KW-0812">Transmembrane</keyword>
<sequence length="463" mass="50401">MCYFPSFLSKTLALGNLFFGDIKTVGIVISNPLEVLKVRLQTNPSPNLDRPISLDSLLFSRSPSPLHHGQSSPATLALQYSIPPTSSLHTHSSYIQNPNHLTSPNTILSGLRGLWKKEGYRFLFAGAAAPIIGLAFIDSVFFATYGKCMNTFEQDRERPNDLRYVFTSGAITGGFCALLQTPIEVIKCRAQAEHLNHETGSKSGSFAIAKKIYRRDGFQGFYLGGLMTGLRDSLSSGIFFTSYALIRGGLRELYSQTTFALTESGGPLTTSASRSPEILVNMVAGGTSGMISALLPYPLDIIKTRLQVTKVTSSYQASSTHPSPSSPLISSTSSKPPTLPSKSCLSSSIIPITQQIYSEGKNRMLPTLHHTRFYRLFSIIIPVLDTIRKPPPPSSSSSPQSRLLSQRRRILKVSLKAAGVMGFFKGLKPTLLSSFVGSAITMGIFEFVFDFLGNPASSQLYSE</sequence>
<feature type="region of interest" description="Disordered" evidence="11">
    <location>
        <begin position="314"/>
        <end position="344"/>
    </location>
</feature>
<accession>A0A2S4VDB2</accession>
<keyword evidence="5" id="KW-0677">Repeat</keyword>
<comment type="subcellular location">
    <subcellularLocation>
        <location evidence="1">Mitochondrion membrane</location>
        <topology evidence="1">Multi-pass membrane protein</topology>
    </subcellularLocation>
</comment>
<dbReference type="SUPFAM" id="SSF103506">
    <property type="entry name" value="Mitochondrial carrier"/>
    <property type="match status" value="1"/>
</dbReference>
<feature type="transmembrane region" description="Helical" evidence="12">
    <location>
        <begin position="431"/>
        <end position="452"/>
    </location>
</feature>
<gene>
    <name evidence="13" type="ORF">PSTT_08244</name>
</gene>
<name>A0A2S4VDB2_9BASI</name>
<keyword evidence="8 9" id="KW-0472">Membrane</keyword>
<protein>
    <recommendedName>
        <fullName evidence="15">Mitochondrial carrier</fullName>
    </recommendedName>
</protein>
<evidence type="ECO:0000256" key="6">
    <source>
        <dbReference type="ARBA" id="ARBA00022989"/>
    </source>
</evidence>
<evidence type="ECO:0000256" key="10">
    <source>
        <dbReference type="RuleBase" id="RU000488"/>
    </source>
</evidence>
<keyword evidence="6 12" id="KW-1133">Transmembrane helix</keyword>
<evidence type="ECO:0008006" key="15">
    <source>
        <dbReference type="Google" id="ProtNLM"/>
    </source>
</evidence>
<evidence type="ECO:0000256" key="11">
    <source>
        <dbReference type="SAM" id="MobiDB-lite"/>
    </source>
</evidence>
<evidence type="ECO:0000256" key="9">
    <source>
        <dbReference type="PROSITE-ProRule" id="PRU00282"/>
    </source>
</evidence>
<feature type="compositionally biased region" description="Low complexity" evidence="11">
    <location>
        <begin position="318"/>
        <end position="344"/>
    </location>
</feature>
<evidence type="ECO:0000256" key="7">
    <source>
        <dbReference type="ARBA" id="ARBA00023128"/>
    </source>
</evidence>
<evidence type="ECO:0000256" key="1">
    <source>
        <dbReference type="ARBA" id="ARBA00004225"/>
    </source>
</evidence>
<keyword evidence="7" id="KW-0496">Mitochondrion</keyword>
<evidence type="ECO:0000256" key="3">
    <source>
        <dbReference type="ARBA" id="ARBA00022448"/>
    </source>
</evidence>
<feature type="repeat" description="Solcar" evidence="9">
    <location>
        <begin position="276"/>
        <end position="451"/>
    </location>
</feature>
<evidence type="ECO:0000256" key="12">
    <source>
        <dbReference type="SAM" id="Phobius"/>
    </source>
</evidence>
<dbReference type="VEuPathDB" id="FungiDB:PSTT_08244"/>
<organism evidence="13 14">
    <name type="scientific">Puccinia striiformis</name>
    <dbReference type="NCBI Taxonomy" id="27350"/>
    <lineage>
        <taxon>Eukaryota</taxon>
        <taxon>Fungi</taxon>
        <taxon>Dikarya</taxon>
        <taxon>Basidiomycota</taxon>
        <taxon>Pucciniomycotina</taxon>
        <taxon>Pucciniomycetes</taxon>
        <taxon>Pucciniales</taxon>
        <taxon>Pucciniaceae</taxon>
        <taxon>Puccinia</taxon>
    </lineage>
</organism>
<dbReference type="InterPro" id="IPR023395">
    <property type="entry name" value="MCP_dom_sf"/>
</dbReference>
<feature type="transmembrane region" description="Helical" evidence="12">
    <location>
        <begin position="122"/>
        <end position="142"/>
    </location>
</feature>